<dbReference type="GO" id="GO:0005886">
    <property type="term" value="C:plasma membrane"/>
    <property type="evidence" value="ECO:0007669"/>
    <property type="project" value="UniProtKB-SubCell"/>
</dbReference>
<dbReference type="PANTHER" id="PTHR47089:SF1">
    <property type="entry name" value="GUANOSINE ABC TRANSPORTER PERMEASE PROTEIN NUPP"/>
    <property type="match status" value="1"/>
</dbReference>
<feature type="transmembrane region" description="Helical" evidence="6">
    <location>
        <begin position="94"/>
        <end position="110"/>
    </location>
</feature>
<comment type="subcellular location">
    <subcellularLocation>
        <location evidence="1">Cell membrane</location>
        <topology evidence="1">Multi-pass membrane protein</topology>
    </subcellularLocation>
</comment>
<dbReference type="InterPro" id="IPR001851">
    <property type="entry name" value="ABC_transp_permease"/>
</dbReference>
<gene>
    <name evidence="7" type="ORF">AC625_19760</name>
</gene>
<dbReference type="Proteomes" id="UP000037146">
    <property type="component" value="Unassembled WGS sequence"/>
</dbReference>
<protein>
    <recommendedName>
        <fullName evidence="9">ABC transporter permease</fullName>
    </recommendedName>
</protein>
<keyword evidence="8" id="KW-1185">Reference proteome</keyword>
<dbReference type="GO" id="GO:0022857">
    <property type="term" value="F:transmembrane transporter activity"/>
    <property type="evidence" value="ECO:0007669"/>
    <property type="project" value="InterPro"/>
</dbReference>
<keyword evidence="4 6" id="KW-1133">Transmembrane helix</keyword>
<accession>A0A0K9GY28</accession>
<dbReference type="Pfam" id="PF02653">
    <property type="entry name" value="BPD_transp_2"/>
    <property type="match status" value="1"/>
</dbReference>
<dbReference type="AlphaFoldDB" id="A0A0K9GY28"/>
<feature type="transmembrane region" description="Helical" evidence="6">
    <location>
        <begin position="198"/>
        <end position="216"/>
    </location>
</feature>
<sequence length="362" mass="39073">MGRRNSVNKKQKKWLLPIISSLIPVMLAFIVGSFLIMLSGYKPLEAYSALFSGALSGKIAIMNTLFATTPLILTGLATAIAFKANIYNMGVEGQLYLGAFTAAFLGFTLQGTPPVIHVFICLIGGALSGMLFALIPAILKAFFNVNEMVVTLMLNYAAILFTTYLASFPFKAPGASNATTIDILPSAELPRFFQGSQLNGGFIVAIGVFIMVWFLINKMKLGYEMNSIGRNIEFSEYVGMNIAKKIIVIMSISGIVAGLAGAGEILGTHRRFVSEFSPDYGWTGLTIALLGKHNPVGVLAGALLFGILKNGGSSMELMVGVPRSLIDVIQGLIILFLAVDFLIHHFSLVTKLKERFNRKKVA</sequence>
<feature type="transmembrane region" description="Helical" evidence="6">
    <location>
        <begin position="328"/>
        <end position="350"/>
    </location>
</feature>
<dbReference type="PATRIC" id="fig|1679170.3.peg.4488"/>
<keyword evidence="5 6" id="KW-0472">Membrane</keyword>
<evidence type="ECO:0000256" key="3">
    <source>
        <dbReference type="ARBA" id="ARBA00022692"/>
    </source>
</evidence>
<organism evidence="7 8">
    <name type="scientific">Peribacillus loiseleuriae</name>
    <dbReference type="NCBI Taxonomy" id="1679170"/>
    <lineage>
        <taxon>Bacteria</taxon>
        <taxon>Bacillati</taxon>
        <taxon>Bacillota</taxon>
        <taxon>Bacilli</taxon>
        <taxon>Bacillales</taxon>
        <taxon>Bacillaceae</taxon>
        <taxon>Peribacillus</taxon>
    </lineage>
</organism>
<dbReference type="OrthoDB" id="45037at2"/>
<dbReference type="STRING" id="1679170.AC625_19760"/>
<dbReference type="EMBL" id="LFZW01000001">
    <property type="protein sequence ID" value="KMY51501.1"/>
    <property type="molecule type" value="Genomic_DNA"/>
</dbReference>
<evidence type="ECO:0008006" key="9">
    <source>
        <dbReference type="Google" id="ProtNLM"/>
    </source>
</evidence>
<name>A0A0K9GY28_9BACI</name>
<evidence type="ECO:0000256" key="4">
    <source>
        <dbReference type="ARBA" id="ARBA00022989"/>
    </source>
</evidence>
<feature type="transmembrane region" description="Helical" evidence="6">
    <location>
        <begin position="116"/>
        <end position="139"/>
    </location>
</feature>
<dbReference type="CDD" id="cd06580">
    <property type="entry name" value="TM_PBP1_transp_TpRbsC_like"/>
    <property type="match status" value="1"/>
</dbReference>
<feature type="transmembrane region" description="Helical" evidence="6">
    <location>
        <begin position="14"/>
        <end position="39"/>
    </location>
</feature>
<keyword evidence="2" id="KW-1003">Cell membrane</keyword>
<evidence type="ECO:0000256" key="5">
    <source>
        <dbReference type="ARBA" id="ARBA00023136"/>
    </source>
</evidence>
<reference evidence="8" key="1">
    <citation type="submission" date="2015-07" db="EMBL/GenBank/DDBJ databases">
        <title>Genome sequencing project for genomic taxonomy and phylogenomics of Bacillus-like bacteria.</title>
        <authorList>
            <person name="Liu B."/>
            <person name="Wang J."/>
            <person name="Zhu Y."/>
            <person name="Liu G."/>
            <person name="Chen Q."/>
            <person name="Chen Z."/>
            <person name="Lan J."/>
            <person name="Che J."/>
            <person name="Ge C."/>
            <person name="Shi H."/>
            <person name="Pan Z."/>
            <person name="Liu X."/>
        </authorList>
    </citation>
    <scope>NUCLEOTIDE SEQUENCE [LARGE SCALE GENOMIC DNA]</scope>
    <source>
        <strain evidence="8">FJAT-27997</strain>
    </source>
</reference>
<feature type="transmembrane region" description="Helical" evidence="6">
    <location>
        <begin position="59"/>
        <end position="82"/>
    </location>
</feature>
<evidence type="ECO:0000256" key="1">
    <source>
        <dbReference type="ARBA" id="ARBA00004651"/>
    </source>
</evidence>
<feature type="transmembrane region" description="Helical" evidence="6">
    <location>
        <begin position="148"/>
        <end position="167"/>
    </location>
</feature>
<dbReference type="PANTHER" id="PTHR47089">
    <property type="entry name" value="ABC TRANSPORTER, PERMEASE PROTEIN"/>
    <property type="match status" value="1"/>
</dbReference>
<evidence type="ECO:0000313" key="7">
    <source>
        <dbReference type="EMBL" id="KMY51501.1"/>
    </source>
</evidence>
<proteinExistence type="predicted"/>
<evidence type="ECO:0000256" key="6">
    <source>
        <dbReference type="SAM" id="Phobius"/>
    </source>
</evidence>
<evidence type="ECO:0000313" key="8">
    <source>
        <dbReference type="Proteomes" id="UP000037146"/>
    </source>
</evidence>
<feature type="transmembrane region" description="Helical" evidence="6">
    <location>
        <begin position="246"/>
        <end position="266"/>
    </location>
</feature>
<evidence type="ECO:0000256" key="2">
    <source>
        <dbReference type="ARBA" id="ARBA00022475"/>
    </source>
</evidence>
<keyword evidence="3 6" id="KW-0812">Transmembrane</keyword>
<comment type="caution">
    <text evidence="7">The sequence shown here is derived from an EMBL/GenBank/DDBJ whole genome shotgun (WGS) entry which is preliminary data.</text>
</comment>